<dbReference type="EMBL" id="CM008970">
    <property type="protein sequence ID" value="PNW79109.1"/>
    <property type="molecule type" value="Genomic_DNA"/>
</dbReference>
<dbReference type="KEGG" id="cre:CHLRE_09g400997v5"/>
<gene>
    <name evidence="2" type="ORF">CHLRE_09g400997v5</name>
</gene>
<keyword evidence="3" id="KW-1185">Reference proteome</keyword>
<organism evidence="2 3">
    <name type="scientific">Chlamydomonas reinhardtii</name>
    <name type="common">Chlamydomonas smithii</name>
    <dbReference type="NCBI Taxonomy" id="3055"/>
    <lineage>
        <taxon>Eukaryota</taxon>
        <taxon>Viridiplantae</taxon>
        <taxon>Chlorophyta</taxon>
        <taxon>core chlorophytes</taxon>
        <taxon>Chlorophyceae</taxon>
        <taxon>CS clade</taxon>
        <taxon>Chlamydomonadales</taxon>
        <taxon>Chlamydomonadaceae</taxon>
        <taxon>Chlamydomonas</taxon>
    </lineage>
</organism>
<dbReference type="OMA" id="RAHTLEM"/>
<reference evidence="2 3" key="1">
    <citation type="journal article" date="2007" name="Science">
        <title>The Chlamydomonas genome reveals the evolution of key animal and plant functions.</title>
        <authorList>
            <person name="Merchant S.S."/>
            <person name="Prochnik S.E."/>
            <person name="Vallon O."/>
            <person name="Harris E.H."/>
            <person name="Karpowicz S.J."/>
            <person name="Witman G.B."/>
            <person name="Terry A."/>
            <person name="Salamov A."/>
            <person name="Fritz-Laylin L.K."/>
            <person name="Marechal-Drouard L."/>
            <person name="Marshall W.F."/>
            <person name="Qu L.H."/>
            <person name="Nelson D.R."/>
            <person name="Sanderfoot A.A."/>
            <person name="Spalding M.H."/>
            <person name="Kapitonov V.V."/>
            <person name="Ren Q."/>
            <person name="Ferris P."/>
            <person name="Lindquist E."/>
            <person name="Shapiro H."/>
            <person name="Lucas S.M."/>
            <person name="Grimwood J."/>
            <person name="Schmutz J."/>
            <person name="Cardol P."/>
            <person name="Cerutti H."/>
            <person name="Chanfreau G."/>
            <person name="Chen C.L."/>
            <person name="Cognat V."/>
            <person name="Croft M.T."/>
            <person name="Dent R."/>
            <person name="Dutcher S."/>
            <person name="Fernandez E."/>
            <person name="Fukuzawa H."/>
            <person name="Gonzalez-Ballester D."/>
            <person name="Gonzalez-Halphen D."/>
            <person name="Hallmann A."/>
            <person name="Hanikenne M."/>
            <person name="Hippler M."/>
            <person name="Inwood W."/>
            <person name="Jabbari K."/>
            <person name="Kalanon M."/>
            <person name="Kuras R."/>
            <person name="Lefebvre P.A."/>
            <person name="Lemaire S.D."/>
            <person name="Lobanov A.V."/>
            <person name="Lohr M."/>
            <person name="Manuell A."/>
            <person name="Meier I."/>
            <person name="Mets L."/>
            <person name="Mittag M."/>
            <person name="Mittelmeier T."/>
            <person name="Moroney J.V."/>
            <person name="Moseley J."/>
            <person name="Napoli C."/>
            <person name="Nedelcu A.M."/>
            <person name="Niyogi K."/>
            <person name="Novoselov S.V."/>
            <person name="Paulsen I.T."/>
            <person name="Pazour G."/>
            <person name="Purton S."/>
            <person name="Ral J.P."/>
            <person name="Riano-Pachon D.M."/>
            <person name="Riekhof W."/>
            <person name="Rymarquis L."/>
            <person name="Schroda M."/>
            <person name="Stern D."/>
            <person name="Umen J."/>
            <person name="Willows R."/>
            <person name="Wilson N."/>
            <person name="Zimmer S.L."/>
            <person name="Allmer J."/>
            <person name="Balk J."/>
            <person name="Bisova K."/>
            <person name="Chen C.J."/>
            <person name="Elias M."/>
            <person name="Gendler K."/>
            <person name="Hauser C."/>
            <person name="Lamb M.R."/>
            <person name="Ledford H."/>
            <person name="Long J.C."/>
            <person name="Minagawa J."/>
            <person name="Page M.D."/>
            <person name="Pan J."/>
            <person name="Pootakham W."/>
            <person name="Roje S."/>
            <person name="Rose A."/>
            <person name="Stahlberg E."/>
            <person name="Terauchi A.M."/>
            <person name="Yang P."/>
            <person name="Ball S."/>
            <person name="Bowler C."/>
            <person name="Dieckmann C.L."/>
            <person name="Gladyshev V.N."/>
            <person name="Green P."/>
            <person name="Jorgensen R."/>
            <person name="Mayfield S."/>
            <person name="Mueller-Roeber B."/>
            <person name="Rajamani S."/>
            <person name="Sayre R.T."/>
            <person name="Brokstein P."/>
            <person name="Dubchak I."/>
            <person name="Goodstein D."/>
            <person name="Hornick L."/>
            <person name="Huang Y.W."/>
            <person name="Jhaveri J."/>
            <person name="Luo Y."/>
            <person name="Martinez D."/>
            <person name="Ngau W.C."/>
            <person name="Otillar B."/>
            <person name="Poliakov A."/>
            <person name="Porter A."/>
            <person name="Szajkowski L."/>
            <person name="Werner G."/>
            <person name="Zhou K."/>
            <person name="Grigoriev I.V."/>
            <person name="Rokhsar D.S."/>
            <person name="Grossman A.R."/>
        </authorList>
    </citation>
    <scope>NUCLEOTIDE SEQUENCE [LARGE SCALE GENOMIC DNA]</scope>
    <source>
        <strain evidence="3">CC-503</strain>
    </source>
</reference>
<dbReference type="PANTHER" id="PTHR36330:SF2">
    <property type="entry name" value="LIPASE_LIPOOXYGENASE, PLAT_LH2 FAMILY PROTEIN"/>
    <property type="match status" value="1"/>
</dbReference>
<protein>
    <submittedName>
        <fullName evidence="2">Uncharacterized protein</fullName>
    </submittedName>
</protein>
<accession>A0A2K3DF02</accession>
<feature type="region of interest" description="Disordered" evidence="1">
    <location>
        <begin position="173"/>
        <end position="217"/>
    </location>
</feature>
<dbReference type="InParanoid" id="A0A2K3DF02"/>
<feature type="region of interest" description="Disordered" evidence="1">
    <location>
        <begin position="80"/>
        <end position="102"/>
    </location>
</feature>
<feature type="compositionally biased region" description="Low complexity" evidence="1">
    <location>
        <begin position="392"/>
        <end position="442"/>
    </location>
</feature>
<evidence type="ECO:0000256" key="1">
    <source>
        <dbReference type="SAM" id="MobiDB-lite"/>
    </source>
</evidence>
<sequence length="553" mass="56231">MQIASGAVSGSLVLPTRRLKSNALPFAHRRCCVAHAGRDKRDGRSGPGYGVAPPSQWVLPKVLYSEPRPSSQGEHHVLPAQEVAPSSSSSAHSSESSTNPPLTVYTVRFTTGTSRGAALSDPYSAVNVCLIGVNGRAAIQRVSPVNDPVESRAHTAEMCQLIDSEVGADCSAFVPPSPPAANGSSSSAPSTATPPPSSSQSAPLVGRPPPPAPPKRRFQEGMVDEVSFLVPELGPLAGVLVGLEAGTWYLDEMDVSSSRTGHMDRFVCRRPLGGKVGEGAALLTPVPVGAVVYGEGEQAVVLTKDQAAALWSLNMNDYTDLKKRLAATTALLVASGASLAALTGGTAAALPYAAGGIVGLVYQWLLMRGVDHVMVAASGSSRQAAALRGEAGSSSSSNNRSGSGTNVRHGVYGSGTSSVNGSSGAKQGQQSVSQQSQEGYESGADETTSSGVVARVFGSTPLRLGFVCASAALGLALLGQEEAAAGAAATGPTAAWQLFLAALGFLTYKVALVGVSIGESAASTAAAAAKGVTQRSGASSGANKTEFEKYKRD</sequence>
<dbReference type="GeneID" id="5723157"/>
<feature type="compositionally biased region" description="Low complexity" evidence="1">
    <location>
        <begin position="180"/>
        <end position="191"/>
    </location>
</feature>
<feature type="compositionally biased region" description="Low complexity" evidence="1">
    <location>
        <begin position="86"/>
        <end position="97"/>
    </location>
</feature>
<evidence type="ECO:0000313" key="2">
    <source>
        <dbReference type="EMBL" id="PNW79109.1"/>
    </source>
</evidence>
<dbReference type="PANTHER" id="PTHR36330">
    <property type="entry name" value="LIPASE/LIPOOXYGENASE, PLAT/LH2 FAMILY PROTEIN"/>
    <property type="match status" value="1"/>
</dbReference>
<dbReference type="ExpressionAtlas" id="A0A2K3DF02">
    <property type="expression patterns" value="baseline"/>
</dbReference>
<dbReference type="Gramene" id="PNW79109">
    <property type="protein sequence ID" value="PNW79109"/>
    <property type="gene ID" value="CHLRE_09g400997v5"/>
</dbReference>
<feature type="region of interest" description="Disordered" evidence="1">
    <location>
        <begin position="531"/>
        <end position="553"/>
    </location>
</feature>
<feature type="compositionally biased region" description="Polar residues" evidence="1">
    <location>
        <begin position="533"/>
        <end position="543"/>
    </location>
</feature>
<dbReference type="OrthoDB" id="2018869at2759"/>
<evidence type="ECO:0000313" key="3">
    <source>
        <dbReference type="Proteomes" id="UP000006906"/>
    </source>
</evidence>
<dbReference type="PaxDb" id="3055-EDO99976"/>
<name>A0A2K3DF02_CHLRE</name>
<feature type="region of interest" description="Disordered" evidence="1">
    <location>
        <begin position="387"/>
        <end position="446"/>
    </location>
</feature>
<dbReference type="FunCoup" id="A0A2K3DF02">
    <property type="interactions" value="118"/>
</dbReference>
<dbReference type="Proteomes" id="UP000006906">
    <property type="component" value="Chromosome 9"/>
</dbReference>
<dbReference type="AlphaFoldDB" id="A0A2K3DF02"/>
<proteinExistence type="predicted"/>
<dbReference type="RefSeq" id="XP_001697583.2">
    <property type="nucleotide sequence ID" value="XM_001697531.2"/>
</dbReference>
<dbReference type="Gene3D" id="2.60.60.20">
    <property type="entry name" value="PLAT/LH2 domain"/>
    <property type="match status" value="1"/>
</dbReference>